<dbReference type="EMBL" id="PKUN01000021">
    <property type="protein sequence ID" value="PLX61227.1"/>
    <property type="molecule type" value="Genomic_DNA"/>
</dbReference>
<name>A0A2N6CVJ6_9GAMM</name>
<sequence>MTMESQTQFLNDWEDGGVEAIKRAFNLSDNSLAGIDLLLASYSRDAFCGEAFVLFRQGMALYEVNASHDSSDCMAGQWEPEETLLMALEFRLERGRLGLRTDGKNLFADELRFLLAELKANGFS</sequence>
<protein>
    <submittedName>
        <fullName evidence="1">Uncharacterized protein</fullName>
    </submittedName>
</protein>
<accession>A0A2N6CVJ6</accession>
<comment type="caution">
    <text evidence="1">The sequence shown here is derived from an EMBL/GenBank/DDBJ whole genome shotgun (WGS) entry which is preliminary data.</text>
</comment>
<gene>
    <name evidence="1" type="ORF">C0630_12615</name>
</gene>
<dbReference type="STRING" id="1111735.GCA_000428045_00302"/>
<dbReference type="Proteomes" id="UP000235015">
    <property type="component" value="Unassembled WGS sequence"/>
</dbReference>
<reference evidence="1 2" key="1">
    <citation type="submission" date="2017-11" db="EMBL/GenBank/DDBJ databases">
        <title>Genome-resolved metagenomics identifies genetic mobility, metabolic interactions, and unexpected diversity in perchlorate-reducing communities.</title>
        <authorList>
            <person name="Barnum T.P."/>
            <person name="Figueroa I.A."/>
            <person name="Carlstrom C.I."/>
            <person name="Lucas L.N."/>
            <person name="Engelbrektson A.L."/>
            <person name="Coates J.D."/>
        </authorList>
    </citation>
    <scope>NUCLEOTIDE SEQUENCE [LARGE SCALE GENOMIC DNA]</scope>
    <source>
        <strain evidence="1">BM301</strain>
    </source>
</reference>
<proteinExistence type="predicted"/>
<evidence type="ECO:0000313" key="2">
    <source>
        <dbReference type="Proteomes" id="UP000235015"/>
    </source>
</evidence>
<evidence type="ECO:0000313" key="1">
    <source>
        <dbReference type="EMBL" id="PLX61227.1"/>
    </source>
</evidence>
<dbReference type="AlphaFoldDB" id="A0A2N6CVJ6"/>
<organism evidence="1 2">
    <name type="scientific">Sedimenticola selenatireducens</name>
    <dbReference type="NCBI Taxonomy" id="191960"/>
    <lineage>
        <taxon>Bacteria</taxon>
        <taxon>Pseudomonadati</taxon>
        <taxon>Pseudomonadota</taxon>
        <taxon>Gammaproteobacteria</taxon>
        <taxon>Chromatiales</taxon>
        <taxon>Sedimenticolaceae</taxon>
        <taxon>Sedimenticola</taxon>
    </lineage>
</organism>